<protein>
    <submittedName>
        <fullName evidence="1">Uncharacterized protein</fullName>
    </submittedName>
</protein>
<gene>
    <name evidence="1" type="ORF">ENF72_02825</name>
</gene>
<dbReference type="EMBL" id="DQYG01000121">
    <property type="protein sequence ID" value="HDD31543.1"/>
    <property type="molecule type" value="Genomic_DNA"/>
</dbReference>
<proteinExistence type="predicted"/>
<evidence type="ECO:0000313" key="1">
    <source>
        <dbReference type="EMBL" id="HDD31543.1"/>
    </source>
</evidence>
<name>A0A7C0Y3D7_THELI</name>
<accession>A0A7C0Y3D7</accession>
<sequence>MLENTIKTDDQTPSSYLWKAIPWDSLYEIRDGDCTIAFVGKKGDGAIPSAEARAYANLICAVPLFLRVYSLLLDREDIADSELGDLLREVAQVATGQRKITKRLLEDLGICEHKD</sequence>
<dbReference type="Proteomes" id="UP000886210">
    <property type="component" value="Unassembled WGS sequence"/>
</dbReference>
<organism evidence="1">
    <name type="scientific">Thermococcus litoralis</name>
    <dbReference type="NCBI Taxonomy" id="2265"/>
    <lineage>
        <taxon>Archaea</taxon>
        <taxon>Methanobacteriati</taxon>
        <taxon>Methanobacteriota</taxon>
        <taxon>Thermococci</taxon>
        <taxon>Thermococcales</taxon>
        <taxon>Thermococcaceae</taxon>
        <taxon>Thermococcus</taxon>
    </lineage>
</organism>
<comment type="caution">
    <text evidence="1">The sequence shown here is derived from an EMBL/GenBank/DDBJ whole genome shotgun (WGS) entry which is preliminary data.</text>
</comment>
<dbReference type="AlphaFoldDB" id="A0A7C0Y3D7"/>
<reference evidence="1" key="1">
    <citation type="journal article" date="2020" name="mSystems">
        <title>Genome- and Community-Level Interaction Insights into Carbon Utilization and Element Cycling Functions of Hydrothermarchaeota in Hydrothermal Sediment.</title>
        <authorList>
            <person name="Zhou Z."/>
            <person name="Liu Y."/>
            <person name="Xu W."/>
            <person name="Pan J."/>
            <person name="Luo Z.H."/>
            <person name="Li M."/>
        </authorList>
    </citation>
    <scope>NUCLEOTIDE SEQUENCE [LARGE SCALE GENOMIC DNA]</scope>
    <source>
        <strain evidence="1">HyVt-151</strain>
    </source>
</reference>